<dbReference type="PANTHER" id="PTHR46539">
    <property type="entry name" value="E3 UBIQUITIN-PROTEIN LIGASE ATL42"/>
    <property type="match status" value="1"/>
</dbReference>
<evidence type="ECO:0000313" key="13">
    <source>
        <dbReference type="EMBL" id="KAE9462504.1"/>
    </source>
</evidence>
<evidence type="ECO:0000256" key="8">
    <source>
        <dbReference type="ARBA" id="ARBA00024209"/>
    </source>
</evidence>
<dbReference type="SUPFAM" id="SSF57850">
    <property type="entry name" value="RING/U-box"/>
    <property type="match status" value="1"/>
</dbReference>
<feature type="transmembrane region" description="Helical" evidence="11">
    <location>
        <begin position="48"/>
        <end position="76"/>
    </location>
</feature>
<keyword evidence="3" id="KW-0479">Metal-binding</keyword>
<keyword evidence="7 11" id="KW-0472">Membrane</keyword>
<keyword evidence="4 9" id="KW-0863">Zinc-finger</keyword>
<feature type="region of interest" description="Disordered" evidence="10">
    <location>
        <begin position="1"/>
        <end position="36"/>
    </location>
</feature>
<evidence type="ECO:0000256" key="10">
    <source>
        <dbReference type="SAM" id="MobiDB-lite"/>
    </source>
</evidence>
<dbReference type="EMBL" id="QEFC01000696">
    <property type="protein sequence ID" value="KAE9462504.1"/>
    <property type="molecule type" value="Genomic_DNA"/>
</dbReference>
<proteinExistence type="inferred from homology"/>
<dbReference type="CDD" id="cd16461">
    <property type="entry name" value="RING-H2_EL5-like"/>
    <property type="match status" value="1"/>
</dbReference>
<dbReference type="PROSITE" id="PS50089">
    <property type="entry name" value="ZF_RING_2"/>
    <property type="match status" value="1"/>
</dbReference>
<dbReference type="Proteomes" id="UP000428333">
    <property type="component" value="Linkage Group LG03"/>
</dbReference>
<evidence type="ECO:0000256" key="2">
    <source>
        <dbReference type="ARBA" id="ARBA00022692"/>
    </source>
</evidence>
<feature type="domain" description="RING-type" evidence="12">
    <location>
        <begin position="113"/>
        <end position="155"/>
    </location>
</feature>
<feature type="compositionally biased region" description="Low complexity" evidence="10">
    <location>
        <begin position="21"/>
        <end position="30"/>
    </location>
</feature>
<organism evidence="13 14">
    <name type="scientific">Rhododendron williamsianum</name>
    <dbReference type="NCBI Taxonomy" id="262921"/>
    <lineage>
        <taxon>Eukaryota</taxon>
        <taxon>Viridiplantae</taxon>
        <taxon>Streptophyta</taxon>
        <taxon>Embryophyta</taxon>
        <taxon>Tracheophyta</taxon>
        <taxon>Spermatophyta</taxon>
        <taxon>Magnoliopsida</taxon>
        <taxon>eudicotyledons</taxon>
        <taxon>Gunneridae</taxon>
        <taxon>Pentapetalae</taxon>
        <taxon>asterids</taxon>
        <taxon>Ericales</taxon>
        <taxon>Ericaceae</taxon>
        <taxon>Ericoideae</taxon>
        <taxon>Rhodoreae</taxon>
        <taxon>Rhododendron</taxon>
    </lineage>
</organism>
<name>A0A6A4M291_9ERIC</name>
<keyword evidence="2 11" id="KW-0812">Transmembrane</keyword>
<evidence type="ECO:0000256" key="11">
    <source>
        <dbReference type="SAM" id="Phobius"/>
    </source>
</evidence>
<evidence type="ECO:0000313" key="14">
    <source>
        <dbReference type="Proteomes" id="UP000428333"/>
    </source>
</evidence>
<gene>
    <name evidence="13" type="ORF">C3L33_05602</name>
</gene>
<evidence type="ECO:0000256" key="3">
    <source>
        <dbReference type="ARBA" id="ARBA00022723"/>
    </source>
</evidence>
<comment type="subcellular location">
    <subcellularLocation>
        <location evidence="1">Membrane</location>
    </subcellularLocation>
</comment>
<dbReference type="GO" id="GO:0008270">
    <property type="term" value="F:zinc ion binding"/>
    <property type="evidence" value="ECO:0007669"/>
    <property type="project" value="UniProtKB-KW"/>
</dbReference>
<evidence type="ECO:0000256" key="6">
    <source>
        <dbReference type="ARBA" id="ARBA00022989"/>
    </source>
</evidence>
<sequence>MQSTTAAAYHHRRRHQHDTFNPNPNSEPNSSDPPEPNPRLLSLLLKSIIMILITSLFFIFLSIASLVVLHFFLAGGHALRRRHRRRSATLSDLQRSLPTVRYDAGADGGKEDCAVCLDFFKGGERCRVLPDCGHVFHAGCVDTWLVRRDNCPVCRARVRLDLGPTGSAMGDDDCKIGDVVSPCYAPSKVMKGIGTGGIQEAIPRELKQALEDHIRGLRDQIEIGSKTIASSKIAKEASESEDLVRRRARDLSLRCLSEYKLTSSLPSKSWNMGLAEEMVLIKRRQWKRRTKL</sequence>
<dbReference type="InterPro" id="IPR013083">
    <property type="entry name" value="Znf_RING/FYVE/PHD"/>
</dbReference>
<dbReference type="OrthoDB" id="8062037at2759"/>
<dbReference type="Gene3D" id="3.30.40.10">
    <property type="entry name" value="Zinc/RING finger domain, C3HC4 (zinc finger)"/>
    <property type="match status" value="1"/>
</dbReference>
<dbReference type="Pfam" id="PF13639">
    <property type="entry name" value="zf-RING_2"/>
    <property type="match status" value="1"/>
</dbReference>
<protein>
    <recommendedName>
        <fullName evidence="12">RING-type domain-containing protein</fullName>
    </recommendedName>
</protein>
<evidence type="ECO:0000256" key="9">
    <source>
        <dbReference type="PROSITE-ProRule" id="PRU00175"/>
    </source>
</evidence>
<keyword evidence="6 11" id="KW-1133">Transmembrane helix</keyword>
<feature type="non-terminal residue" evidence="13">
    <location>
        <position position="1"/>
    </location>
</feature>
<accession>A0A6A4M291</accession>
<dbReference type="AlphaFoldDB" id="A0A6A4M291"/>
<evidence type="ECO:0000256" key="1">
    <source>
        <dbReference type="ARBA" id="ARBA00004370"/>
    </source>
</evidence>
<comment type="similarity">
    <text evidence="8">Belongs to the RING-type zinc finger family. ATL subfamily.</text>
</comment>
<dbReference type="PANTHER" id="PTHR46539:SF9">
    <property type="entry name" value="RING-H2 FINGER PROTEIN ATL56"/>
    <property type="match status" value="1"/>
</dbReference>
<reference evidence="13 14" key="1">
    <citation type="journal article" date="2019" name="Genome Biol. Evol.">
        <title>The Rhododendron genome and chromosomal organization provide insight into shared whole-genome duplications across the heath family (Ericaceae).</title>
        <authorList>
            <person name="Soza V.L."/>
            <person name="Lindsley D."/>
            <person name="Waalkes A."/>
            <person name="Ramage E."/>
            <person name="Patwardhan R.P."/>
            <person name="Burton J.N."/>
            <person name="Adey A."/>
            <person name="Kumar A."/>
            <person name="Qiu R."/>
            <person name="Shendure J."/>
            <person name="Hall B."/>
        </authorList>
    </citation>
    <scope>NUCLEOTIDE SEQUENCE [LARGE SCALE GENOMIC DNA]</scope>
    <source>
        <strain evidence="13">RSF 1966-606</strain>
    </source>
</reference>
<dbReference type="SMART" id="SM00184">
    <property type="entry name" value="RING"/>
    <property type="match status" value="1"/>
</dbReference>
<keyword evidence="14" id="KW-1185">Reference proteome</keyword>
<dbReference type="GO" id="GO:0016020">
    <property type="term" value="C:membrane"/>
    <property type="evidence" value="ECO:0007669"/>
    <property type="project" value="UniProtKB-SubCell"/>
</dbReference>
<evidence type="ECO:0000256" key="7">
    <source>
        <dbReference type="ARBA" id="ARBA00023136"/>
    </source>
</evidence>
<evidence type="ECO:0000256" key="4">
    <source>
        <dbReference type="ARBA" id="ARBA00022771"/>
    </source>
</evidence>
<evidence type="ECO:0000259" key="12">
    <source>
        <dbReference type="PROSITE" id="PS50089"/>
    </source>
</evidence>
<keyword evidence="5" id="KW-0862">Zinc</keyword>
<dbReference type="InterPro" id="IPR001841">
    <property type="entry name" value="Znf_RING"/>
</dbReference>
<comment type="caution">
    <text evidence="13">The sequence shown here is derived from an EMBL/GenBank/DDBJ whole genome shotgun (WGS) entry which is preliminary data.</text>
</comment>
<evidence type="ECO:0000256" key="5">
    <source>
        <dbReference type="ARBA" id="ARBA00022833"/>
    </source>
</evidence>